<dbReference type="InterPro" id="IPR036249">
    <property type="entry name" value="Thioredoxin-like_sf"/>
</dbReference>
<dbReference type="RefSeq" id="WP_058184421.1">
    <property type="nucleotide sequence ID" value="NZ_LMTZ01000139.1"/>
</dbReference>
<sequence length="137" mass="15142">MTAHRIFVCTSCAGKWSNGERIDESGGEKLLKRLQDGYPNWGLNTEFVIQPVECMSACNRACVVSFASPGKNTYLFGDISSDLTPAEINDVFNCAGKYYTHPEGSLPRSERPETLKKGILARIPAVGFPVEKEKIRL</sequence>
<dbReference type="CDD" id="cd02980">
    <property type="entry name" value="TRX_Fd_family"/>
    <property type="match status" value="1"/>
</dbReference>
<dbReference type="Gene3D" id="3.40.30.10">
    <property type="entry name" value="Glutaredoxin"/>
    <property type="match status" value="1"/>
</dbReference>
<evidence type="ECO:0000313" key="1">
    <source>
        <dbReference type="EMBL" id="KST63402.1"/>
    </source>
</evidence>
<dbReference type="OrthoDB" id="424426at2"/>
<dbReference type="AlphaFoldDB" id="A0A0V7ZFN8"/>
<proteinExistence type="predicted"/>
<evidence type="ECO:0000313" key="2">
    <source>
        <dbReference type="Proteomes" id="UP000053372"/>
    </source>
</evidence>
<dbReference type="Pfam" id="PF07845">
    <property type="entry name" value="DUF1636"/>
    <property type="match status" value="1"/>
</dbReference>
<organism evidence="1 2">
    <name type="scientific">Mastigocoleus testarum BC008</name>
    <dbReference type="NCBI Taxonomy" id="371196"/>
    <lineage>
        <taxon>Bacteria</taxon>
        <taxon>Bacillati</taxon>
        <taxon>Cyanobacteriota</taxon>
        <taxon>Cyanophyceae</taxon>
        <taxon>Nostocales</taxon>
        <taxon>Hapalosiphonaceae</taxon>
        <taxon>Mastigocoleus</taxon>
    </lineage>
</organism>
<keyword evidence="2" id="KW-1185">Reference proteome</keyword>
<protein>
    <submittedName>
        <fullName evidence="1">FeS-binding protein</fullName>
    </submittedName>
</protein>
<dbReference type="InterPro" id="IPR012863">
    <property type="entry name" value="DUF1636"/>
</dbReference>
<comment type="caution">
    <text evidence="1">The sequence shown here is derived from an EMBL/GenBank/DDBJ whole genome shotgun (WGS) entry which is preliminary data.</text>
</comment>
<reference evidence="1 2" key="1">
    <citation type="journal article" date="2015" name="Genome Announc.">
        <title>Draft Genome of the Euendolithic (true boring) Cyanobacterium Mastigocoleus testarum strain BC008.</title>
        <authorList>
            <person name="Guida B.S."/>
            <person name="Garcia-Pichel F."/>
        </authorList>
    </citation>
    <scope>NUCLEOTIDE SEQUENCE [LARGE SCALE GENOMIC DNA]</scope>
    <source>
        <strain evidence="1 2">BC008</strain>
    </source>
</reference>
<name>A0A0V7ZFN8_9CYAN</name>
<accession>A0A0V7ZFN8</accession>
<dbReference type="SUPFAM" id="SSF52833">
    <property type="entry name" value="Thioredoxin-like"/>
    <property type="match status" value="1"/>
</dbReference>
<dbReference type="Proteomes" id="UP000053372">
    <property type="component" value="Unassembled WGS sequence"/>
</dbReference>
<dbReference type="EMBL" id="LMTZ01000139">
    <property type="protein sequence ID" value="KST63402.1"/>
    <property type="molecule type" value="Genomic_DNA"/>
</dbReference>
<gene>
    <name evidence="1" type="ORF">BC008_13120</name>
</gene>